<gene>
    <name evidence="1" type="ORF">MCW_01408</name>
</gene>
<dbReference type="HOGENOM" id="CLU_3380711_0_0_5"/>
<comment type="caution">
    <text evidence="1">The sequence shown here is derived from an EMBL/GenBank/DDBJ whole genome shotgun (WGS) entry which is preliminary data.</text>
</comment>
<accession>J0QJK8</accession>
<evidence type="ECO:0000313" key="1">
    <source>
        <dbReference type="EMBL" id="EJF83114.1"/>
    </source>
</evidence>
<dbReference type="STRING" id="1094564.MCW_01408"/>
<proteinExistence type="predicted"/>
<dbReference type="EMBL" id="AILX01000030">
    <property type="protein sequence ID" value="EJF83114.1"/>
    <property type="molecule type" value="Genomic_DNA"/>
</dbReference>
<name>J0QJK8_9HYPH</name>
<dbReference type="Proteomes" id="UP000002646">
    <property type="component" value="Unassembled WGS sequence"/>
</dbReference>
<dbReference type="PATRIC" id="fig|1094564.3.peg.1660"/>
<protein>
    <submittedName>
        <fullName evidence="1">Uncharacterized protein</fullName>
    </submittedName>
</protein>
<evidence type="ECO:0000313" key="2">
    <source>
        <dbReference type="Proteomes" id="UP000002646"/>
    </source>
</evidence>
<organism evidence="1 2">
    <name type="scientific">Cardidatus Bartonella washoeensis 085-0475</name>
    <dbReference type="NCBI Taxonomy" id="1094564"/>
    <lineage>
        <taxon>Bacteria</taxon>
        <taxon>Pseudomonadati</taxon>
        <taxon>Pseudomonadota</taxon>
        <taxon>Alphaproteobacteria</taxon>
        <taxon>Hyphomicrobiales</taxon>
        <taxon>Bartonellaceae</taxon>
        <taxon>Bartonella</taxon>
    </lineage>
</organism>
<sequence length="33" mass="3859">MLLILRYDVFFDKAVDLSGFIEKEANLSHQENC</sequence>
<reference evidence="1 2" key="1">
    <citation type="submission" date="2012-03" db="EMBL/GenBank/DDBJ databases">
        <title>The Genome Sequence of Bartonella washoensis 085-0475.</title>
        <authorList>
            <consortium name="The Broad Institute Genome Sequencing Platform"/>
            <consortium name="The Broad Institute Genome Sequencing Center for Infectious Disease"/>
            <person name="Feldgarden M."/>
            <person name="Kirby J."/>
            <person name="Kosoy M."/>
            <person name="Birtles R."/>
            <person name="Probert W.S."/>
            <person name="Chiaraviglio L."/>
            <person name="Young S.K."/>
            <person name="Zeng Q."/>
            <person name="Gargeya S."/>
            <person name="Fitzgerald M."/>
            <person name="Haas B."/>
            <person name="Abouelleil A."/>
            <person name="Alvarado L."/>
            <person name="Arachchi H.M."/>
            <person name="Berlin A."/>
            <person name="Chapman S.B."/>
            <person name="Gearin G."/>
            <person name="Goldberg J."/>
            <person name="Griggs A."/>
            <person name="Gujja S."/>
            <person name="Hansen M."/>
            <person name="Heiman D."/>
            <person name="Howarth C."/>
            <person name="Larimer J."/>
            <person name="Lui A."/>
            <person name="MacDonald P.J.P."/>
            <person name="McCowen C."/>
            <person name="Montmayeur A."/>
            <person name="Murphy C."/>
            <person name="Neiman D."/>
            <person name="Pearson M."/>
            <person name="Priest M."/>
            <person name="Roberts A."/>
            <person name="Saif S."/>
            <person name="Shea T."/>
            <person name="Sisk P."/>
            <person name="Stolte C."/>
            <person name="Sykes S."/>
            <person name="Wortman J."/>
            <person name="Nusbaum C."/>
            <person name="Birren B."/>
        </authorList>
    </citation>
    <scope>NUCLEOTIDE SEQUENCE [LARGE SCALE GENOMIC DNA]</scope>
    <source>
        <strain evidence="1 2">085-0475</strain>
    </source>
</reference>
<dbReference type="AlphaFoldDB" id="J0QJK8"/>